<name>A0A1S6QL00_9LACO</name>
<sequence length="222" mass="25169">MLLLASVVISVIGLTTINSSAKSKGATVVSTRKIAKTPNRLVSGYLYTTASLTKKAHNADNYPRTTFYTYRSATIRKANGNKAVYYYVKNGNGRVKGWIWRGYLVRTFNFTKQRAELRHILNLINSISLKNRLSVIRVLESINKHDSLASLIKKLDNLSGTLINSNDISKIKEINQTIRKDGVKLIQLTQQTLNKTYKTIENINQITDQVYNFTRFILNLLP</sequence>
<gene>
    <name evidence="1" type="ORF">PL11_002280</name>
</gene>
<protein>
    <recommendedName>
        <fullName evidence="3">D-alanyl-D-alanine carboxypeptidase</fullName>
    </recommendedName>
</protein>
<accession>A0A1S6QL00</accession>
<evidence type="ECO:0000313" key="2">
    <source>
        <dbReference type="Proteomes" id="UP000030361"/>
    </source>
</evidence>
<dbReference type="EMBL" id="CP018906">
    <property type="protein sequence ID" value="AQW22298.1"/>
    <property type="molecule type" value="Genomic_DNA"/>
</dbReference>
<dbReference type="Proteomes" id="UP000030361">
    <property type="component" value="Chromosome"/>
</dbReference>
<dbReference type="AlphaFoldDB" id="A0A1S6QL00"/>
<evidence type="ECO:0008006" key="3">
    <source>
        <dbReference type="Google" id="ProtNLM"/>
    </source>
</evidence>
<keyword evidence="2" id="KW-1185">Reference proteome</keyword>
<reference evidence="1 2" key="1">
    <citation type="journal article" date="2015" name="Genome Announc.">
        <title>Genome Sequence of Lactobacillus curieae CCTCC M 2011381T, a Novel Producer of Gamma-aminobutyric Acid.</title>
        <authorList>
            <person name="Wang Y."/>
            <person name="Wang Y."/>
            <person name="Lang C."/>
            <person name="Wei D."/>
            <person name="Xu P."/>
            <person name="Xie J."/>
        </authorList>
    </citation>
    <scope>NUCLEOTIDE SEQUENCE [LARGE SCALE GENOMIC DNA]</scope>
    <source>
        <strain evidence="1 2">CCTCC M 2011381</strain>
    </source>
</reference>
<evidence type="ECO:0000313" key="1">
    <source>
        <dbReference type="EMBL" id="AQW22298.1"/>
    </source>
</evidence>
<proteinExistence type="predicted"/>
<organism evidence="1 2">
    <name type="scientific">Lentilactobacillus curieae</name>
    <dbReference type="NCBI Taxonomy" id="1138822"/>
    <lineage>
        <taxon>Bacteria</taxon>
        <taxon>Bacillati</taxon>
        <taxon>Bacillota</taxon>
        <taxon>Bacilli</taxon>
        <taxon>Lactobacillales</taxon>
        <taxon>Lactobacillaceae</taxon>
        <taxon>Lentilactobacillus</taxon>
    </lineage>
</organism>
<dbReference type="eggNOG" id="ENOG50309VA">
    <property type="taxonomic scope" value="Bacteria"/>
</dbReference>
<dbReference type="KEGG" id="lcu:PL11_002280"/>